<protein>
    <submittedName>
        <fullName evidence="1">Uncharacterized protein</fullName>
    </submittedName>
</protein>
<name>A0ACC0NFL5_RHOML</name>
<keyword evidence="2" id="KW-1185">Reference proteome</keyword>
<gene>
    <name evidence="1" type="ORF">RHMOL_Rhmol06G0193400</name>
</gene>
<reference evidence="1" key="1">
    <citation type="submission" date="2022-02" db="EMBL/GenBank/DDBJ databases">
        <title>Plant Genome Project.</title>
        <authorList>
            <person name="Zhang R.-G."/>
        </authorList>
    </citation>
    <scope>NUCLEOTIDE SEQUENCE</scope>
    <source>
        <strain evidence="1">AT1</strain>
    </source>
</reference>
<evidence type="ECO:0000313" key="2">
    <source>
        <dbReference type="Proteomes" id="UP001062846"/>
    </source>
</evidence>
<comment type="caution">
    <text evidence="1">The sequence shown here is derived from an EMBL/GenBank/DDBJ whole genome shotgun (WGS) entry which is preliminary data.</text>
</comment>
<organism evidence="1 2">
    <name type="scientific">Rhododendron molle</name>
    <name type="common">Chinese azalea</name>
    <name type="synonym">Azalea mollis</name>
    <dbReference type="NCBI Taxonomy" id="49168"/>
    <lineage>
        <taxon>Eukaryota</taxon>
        <taxon>Viridiplantae</taxon>
        <taxon>Streptophyta</taxon>
        <taxon>Embryophyta</taxon>
        <taxon>Tracheophyta</taxon>
        <taxon>Spermatophyta</taxon>
        <taxon>Magnoliopsida</taxon>
        <taxon>eudicotyledons</taxon>
        <taxon>Gunneridae</taxon>
        <taxon>Pentapetalae</taxon>
        <taxon>asterids</taxon>
        <taxon>Ericales</taxon>
        <taxon>Ericaceae</taxon>
        <taxon>Ericoideae</taxon>
        <taxon>Rhodoreae</taxon>
        <taxon>Rhododendron</taxon>
    </lineage>
</organism>
<dbReference type="EMBL" id="CM046393">
    <property type="protein sequence ID" value="KAI8551522.1"/>
    <property type="molecule type" value="Genomic_DNA"/>
</dbReference>
<sequence>MLLNLLLGFWYNTPLPSHRRDQLPPPPSAGPRLSYVLCMSPWLPAPKFVPSVTLFTLGMVTPTFHIAMYPWFALGHLTPFLHLSNKLAKKGHKISFLIPTKTQKKLQPFNLHPELITFVPIAVPPVPGLPPGVETTADVGMASHTLLMEAMDRTED</sequence>
<proteinExistence type="predicted"/>
<dbReference type="Proteomes" id="UP001062846">
    <property type="component" value="Chromosome 6"/>
</dbReference>
<accession>A0ACC0NFL5</accession>
<evidence type="ECO:0000313" key="1">
    <source>
        <dbReference type="EMBL" id="KAI8551522.1"/>
    </source>
</evidence>